<keyword evidence="2" id="KW-0012">Acyltransferase</keyword>
<keyword evidence="3" id="KW-1185">Reference proteome</keyword>
<dbReference type="Proteomes" id="UP000193778">
    <property type="component" value="Unassembled WGS sequence"/>
</dbReference>
<dbReference type="OrthoDB" id="7364083at2"/>
<dbReference type="SUPFAM" id="SSF55681">
    <property type="entry name" value="Class II aaRS and biotin synthetases"/>
    <property type="match status" value="1"/>
</dbReference>
<name>A0A1X7A018_9RHOB</name>
<keyword evidence="2" id="KW-0808">Transferase</keyword>
<evidence type="ECO:0000313" key="3">
    <source>
        <dbReference type="Proteomes" id="UP000193778"/>
    </source>
</evidence>
<dbReference type="PANTHER" id="PTHR43679">
    <property type="entry name" value="OCTANOYLTRANSFERASE LIPM-RELATED"/>
    <property type="match status" value="1"/>
</dbReference>
<dbReference type="RefSeq" id="WP_085823807.1">
    <property type="nucleotide sequence ID" value="NZ_FWFP01000010.1"/>
</dbReference>
<reference evidence="3" key="1">
    <citation type="submission" date="2017-03" db="EMBL/GenBank/DDBJ databases">
        <authorList>
            <person name="Rodrigo-Torres L."/>
            <person name="Arahal R.D."/>
            <person name="Lucena T."/>
        </authorList>
    </citation>
    <scope>NUCLEOTIDE SEQUENCE [LARGE SCALE GENOMIC DNA]</scope>
    <source>
        <strain evidence="3">CECT 8411</strain>
    </source>
</reference>
<dbReference type="PROSITE" id="PS51733">
    <property type="entry name" value="BPL_LPL_CATALYTIC"/>
    <property type="match status" value="1"/>
</dbReference>
<feature type="domain" description="BPL/LPL catalytic" evidence="1">
    <location>
        <begin position="21"/>
        <end position="226"/>
    </location>
</feature>
<evidence type="ECO:0000313" key="2">
    <source>
        <dbReference type="EMBL" id="SLN66582.1"/>
    </source>
</evidence>
<sequence length="233" mass="24616">MIIAPFATAEDGIARETAMFQAGKPAMLLWQAEDQALVLPAALARRAAMKAHLHDTRAAGRQVVTRGSGGGIVPQGPCTLNIAIVLPCGPNFTVEDGYALICGTLAEALTRFDIDAQTGACPGSFCDGAWNVLVKGCKLAGTAQRVRTTQDGRVALLHAAILLRLPDPGHWAELCLIHQAAFPSEPLLRPDAHTTITTLMSGAPLQQKSFPGALIRAAEDRLSVLIPREEKAA</sequence>
<dbReference type="InterPro" id="IPR045864">
    <property type="entry name" value="aa-tRNA-synth_II/BPL/LPL"/>
</dbReference>
<dbReference type="InterPro" id="IPR004143">
    <property type="entry name" value="BPL_LPL_catalytic"/>
</dbReference>
<dbReference type="InterPro" id="IPR050664">
    <property type="entry name" value="Octanoyltrans_LipM/LipL"/>
</dbReference>
<gene>
    <name evidence="2" type="primary">lipL</name>
    <name evidence="2" type="ORF">RUM8411_03332</name>
</gene>
<dbReference type="Gene3D" id="3.30.930.10">
    <property type="entry name" value="Bira Bifunctional Protein, Domain 2"/>
    <property type="match status" value="1"/>
</dbReference>
<organism evidence="2 3">
    <name type="scientific">Ruegeria meonggei</name>
    <dbReference type="NCBI Taxonomy" id="1446476"/>
    <lineage>
        <taxon>Bacteria</taxon>
        <taxon>Pseudomonadati</taxon>
        <taxon>Pseudomonadota</taxon>
        <taxon>Alphaproteobacteria</taxon>
        <taxon>Rhodobacterales</taxon>
        <taxon>Roseobacteraceae</taxon>
        <taxon>Ruegeria</taxon>
    </lineage>
</organism>
<protein>
    <submittedName>
        <fullName evidence="2">Octanoyl-[GcvH]:protein N-octanoyltransferase</fullName>
        <ecNumber evidence="2">2.3.1.204</ecNumber>
    </submittedName>
</protein>
<evidence type="ECO:0000259" key="1">
    <source>
        <dbReference type="PROSITE" id="PS51733"/>
    </source>
</evidence>
<dbReference type="Pfam" id="PF21948">
    <property type="entry name" value="LplA-B_cat"/>
    <property type="match status" value="1"/>
</dbReference>
<proteinExistence type="predicted"/>
<dbReference type="GO" id="GO:0016746">
    <property type="term" value="F:acyltransferase activity"/>
    <property type="evidence" value="ECO:0007669"/>
    <property type="project" value="UniProtKB-KW"/>
</dbReference>
<accession>A0A1X7A018</accession>
<dbReference type="PANTHER" id="PTHR43679:SF2">
    <property type="entry name" value="OCTANOYL-[GCVH]:PROTEIN N-OCTANOYLTRANSFERASE"/>
    <property type="match status" value="1"/>
</dbReference>
<dbReference type="EMBL" id="FWFP01000010">
    <property type="protein sequence ID" value="SLN66582.1"/>
    <property type="molecule type" value="Genomic_DNA"/>
</dbReference>
<dbReference type="AlphaFoldDB" id="A0A1X7A018"/>
<dbReference type="EC" id="2.3.1.204" evidence="2"/>